<dbReference type="Gene3D" id="2.40.50.100">
    <property type="match status" value="1"/>
</dbReference>
<dbReference type="GO" id="GO:0006086">
    <property type="term" value="P:pyruvate decarboxylation to acetyl-CoA"/>
    <property type="evidence" value="ECO:0007669"/>
    <property type="project" value="InterPro"/>
</dbReference>
<evidence type="ECO:0000313" key="13">
    <source>
        <dbReference type="Proteomes" id="UP000442533"/>
    </source>
</evidence>
<comment type="caution">
    <text evidence="12">The sequence shown here is derived from an EMBL/GenBank/DDBJ whole genome shotgun (WGS) entry which is preliminary data.</text>
</comment>
<evidence type="ECO:0000256" key="8">
    <source>
        <dbReference type="RuleBase" id="RU361137"/>
    </source>
</evidence>
<dbReference type="PROSITE" id="PS50968">
    <property type="entry name" value="BIOTINYL_LIPOYL"/>
    <property type="match status" value="1"/>
</dbReference>
<name>A0A844HA01_9RHOB</name>
<keyword evidence="12" id="KW-0670">Pyruvate</keyword>
<dbReference type="InterPro" id="IPR023213">
    <property type="entry name" value="CAT-like_dom_sf"/>
</dbReference>
<dbReference type="Pfam" id="PF00364">
    <property type="entry name" value="Biotin_lipoyl"/>
    <property type="match status" value="1"/>
</dbReference>
<dbReference type="AlphaFoldDB" id="A0A844HA01"/>
<proteinExistence type="inferred from homology"/>
<dbReference type="PROSITE" id="PS00189">
    <property type="entry name" value="LIPOYL"/>
    <property type="match status" value="1"/>
</dbReference>
<dbReference type="InterPro" id="IPR045257">
    <property type="entry name" value="E2/Pdx1"/>
</dbReference>
<dbReference type="NCBIfam" id="TIGR01349">
    <property type="entry name" value="PDHac_trf_mito"/>
    <property type="match status" value="1"/>
</dbReference>
<dbReference type="OrthoDB" id="9805770at2"/>
<evidence type="ECO:0000259" key="11">
    <source>
        <dbReference type="PROSITE" id="PS51826"/>
    </source>
</evidence>
<dbReference type="InterPro" id="IPR006257">
    <property type="entry name" value="LAT1"/>
</dbReference>
<evidence type="ECO:0000256" key="3">
    <source>
        <dbReference type="ARBA" id="ARBA00022679"/>
    </source>
</evidence>
<evidence type="ECO:0000313" key="12">
    <source>
        <dbReference type="EMBL" id="MTH35348.1"/>
    </source>
</evidence>
<dbReference type="Gene3D" id="4.10.320.10">
    <property type="entry name" value="E3-binding domain"/>
    <property type="match status" value="1"/>
</dbReference>
<gene>
    <name evidence="12" type="ORF">GL279_12120</name>
</gene>
<dbReference type="InterPro" id="IPR003016">
    <property type="entry name" value="2-oxoA_DH_lipoyl-BS"/>
</dbReference>
<accession>A0A844HA01</accession>
<comment type="cofactor">
    <cofactor evidence="8">
        <name>(R)-lipoate</name>
        <dbReference type="ChEBI" id="CHEBI:83088"/>
    </cofactor>
    <text evidence="8">Binds 1 lipoyl cofactor covalently.</text>
</comment>
<dbReference type="Pfam" id="PF02817">
    <property type="entry name" value="E3_binding"/>
    <property type="match status" value="1"/>
</dbReference>
<dbReference type="InterPro" id="IPR000089">
    <property type="entry name" value="Biotin_lipoyl"/>
</dbReference>
<evidence type="ECO:0000256" key="5">
    <source>
        <dbReference type="ARBA" id="ARBA00023315"/>
    </source>
</evidence>
<dbReference type="SUPFAM" id="SSF51230">
    <property type="entry name" value="Single hybrid motif"/>
    <property type="match status" value="1"/>
</dbReference>
<dbReference type="RefSeq" id="WP_155064898.1">
    <property type="nucleotide sequence ID" value="NZ_WMIF01000016.1"/>
</dbReference>
<sequence length="430" mass="44493">MATEILMPALSPTMEEGTLAKWLVKEGDEVKAGDILAEIETDKATMEFEAVDEGKIGKILIAEGSAGVKVNTPIALLLEEGESADAVAAPAAKAEAKPEAPKAEAATAAAPAPAAPKGADGNRVFASPLARRIAAEKGIDLAGVAGSGPHGRIVKADVEGAKPGAAKPAAAASAPAAAAPAKAAAPAAGPSAETILKMYADRETTEVALDGMRRTIAARLTEAKQTIPHFYLRKSAKLDELMKFRAMLNKQLESRGVKLSVNDFIIKACALALQEVPDANAVWAGDRILKLKPSDVAVAVAIEGGLFTPVLKDAQQKTLSALSAEMKDLANRAKTKKLAPHEYQGGSFAISNLGMFGIENFDAVINPPHGAILAVGAGIQTPVVENGEVVIRNVMSMTLSVDHRVIDGALGAQLLDAIVKHLENPMGMLA</sequence>
<dbReference type="EMBL" id="WMIF01000016">
    <property type="protein sequence ID" value="MTH35348.1"/>
    <property type="molecule type" value="Genomic_DNA"/>
</dbReference>
<dbReference type="CDD" id="cd06849">
    <property type="entry name" value="lipoyl_domain"/>
    <property type="match status" value="1"/>
</dbReference>
<dbReference type="GO" id="GO:0004742">
    <property type="term" value="F:dihydrolipoyllysine-residue acetyltransferase activity"/>
    <property type="evidence" value="ECO:0007669"/>
    <property type="project" value="UniProtKB-UniRule"/>
</dbReference>
<feature type="region of interest" description="Disordered" evidence="9">
    <location>
        <begin position="91"/>
        <end position="120"/>
    </location>
</feature>
<evidence type="ECO:0000256" key="7">
    <source>
        <dbReference type="ARBA" id="ARBA00048370"/>
    </source>
</evidence>
<dbReference type="InterPro" id="IPR004167">
    <property type="entry name" value="PSBD"/>
</dbReference>
<keyword evidence="5 8" id="KW-0012">Acyltransferase</keyword>
<dbReference type="Pfam" id="PF00198">
    <property type="entry name" value="2-oxoacid_dh"/>
    <property type="match status" value="1"/>
</dbReference>
<dbReference type="EC" id="2.3.1.12" evidence="8"/>
<keyword evidence="4 8" id="KW-0450">Lipoyl</keyword>
<dbReference type="Proteomes" id="UP000442533">
    <property type="component" value="Unassembled WGS sequence"/>
</dbReference>
<evidence type="ECO:0000256" key="4">
    <source>
        <dbReference type="ARBA" id="ARBA00022823"/>
    </source>
</evidence>
<feature type="domain" description="Peripheral subunit-binding (PSBD)" evidence="11">
    <location>
        <begin position="125"/>
        <end position="162"/>
    </location>
</feature>
<dbReference type="FunFam" id="2.40.50.100:FF:000010">
    <property type="entry name" value="Acetyltransferase component of pyruvate dehydrogenase complex"/>
    <property type="match status" value="1"/>
</dbReference>
<dbReference type="SUPFAM" id="SSF47005">
    <property type="entry name" value="Peripheral subunit-binding domain of 2-oxo acid dehydrogenase complex"/>
    <property type="match status" value="1"/>
</dbReference>
<feature type="domain" description="Lipoyl-binding" evidence="10">
    <location>
        <begin position="2"/>
        <end position="78"/>
    </location>
</feature>
<dbReference type="InterPro" id="IPR036625">
    <property type="entry name" value="E3-bd_dom_sf"/>
</dbReference>
<reference evidence="12 13" key="1">
    <citation type="submission" date="2019-11" db="EMBL/GenBank/DDBJ databases">
        <authorList>
            <person name="Dong K."/>
        </authorList>
    </citation>
    <scope>NUCLEOTIDE SEQUENCE [LARGE SCALE GENOMIC DNA]</scope>
    <source>
        <strain evidence="12 13">JCM 17370</strain>
    </source>
</reference>
<dbReference type="InterPro" id="IPR001078">
    <property type="entry name" value="2-oxoacid_DH_actylTfrase"/>
</dbReference>
<keyword evidence="3 8" id="KW-0808">Transferase</keyword>
<keyword evidence="13" id="KW-1185">Reference proteome</keyword>
<dbReference type="Gene3D" id="3.30.559.10">
    <property type="entry name" value="Chloramphenicol acetyltransferase-like domain"/>
    <property type="match status" value="1"/>
</dbReference>
<dbReference type="PANTHER" id="PTHR23151:SF90">
    <property type="entry name" value="DIHYDROLIPOYLLYSINE-RESIDUE ACETYLTRANSFERASE COMPONENT OF PYRUVATE DEHYDROGENASE COMPLEX, MITOCHONDRIAL-RELATED"/>
    <property type="match status" value="1"/>
</dbReference>
<comment type="function">
    <text evidence="6">The pyruvate dehydrogenase complex catalyzes the overall conversion of pyruvate to acetyl-CoA and CO(2). It contains multiple copies of three enzymatic components: pyruvate dehydrogenase (E1), dihydrolipoamide acetyltransferase (E2) and lipoamide dehydrogenase (E3).</text>
</comment>
<evidence type="ECO:0000256" key="6">
    <source>
        <dbReference type="ARBA" id="ARBA00025211"/>
    </source>
</evidence>
<protein>
    <recommendedName>
        <fullName evidence="8">Acetyltransferase component of pyruvate dehydrogenase complex</fullName>
        <ecNumber evidence="8">2.3.1.12</ecNumber>
    </recommendedName>
</protein>
<evidence type="ECO:0000256" key="1">
    <source>
        <dbReference type="ARBA" id="ARBA00007317"/>
    </source>
</evidence>
<feature type="compositionally biased region" description="Low complexity" evidence="9">
    <location>
        <begin position="103"/>
        <end position="119"/>
    </location>
</feature>
<dbReference type="PROSITE" id="PS51826">
    <property type="entry name" value="PSBD"/>
    <property type="match status" value="1"/>
</dbReference>
<dbReference type="InterPro" id="IPR011053">
    <property type="entry name" value="Single_hybrid_motif"/>
</dbReference>
<comment type="catalytic activity">
    <reaction evidence="7 8">
        <text>N(6)-[(R)-dihydrolipoyl]-L-lysyl-[protein] + acetyl-CoA = N(6)-[(R)-S(8)-acetyldihydrolipoyl]-L-lysyl-[protein] + CoA</text>
        <dbReference type="Rhea" id="RHEA:17017"/>
        <dbReference type="Rhea" id="RHEA-COMP:10475"/>
        <dbReference type="Rhea" id="RHEA-COMP:10478"/>
        <dbReference type="ChEBI" id="CHEBI:57287"/>
        <dbReference type="ChEBI" id="CHEBI:57288"/>
        <dbReference type="ChEBI" id="CHEBI:83100"/>
        <dbReference type="ChEBI" id="CHEBI:83111"/>
        <dbReference type="EC" id="2.3.1.12"/>
    </reaction>
</comment>
<comment type="subunit">
    <text evidence="2">Forms a 24-polypeptide structural core with octahedral symmetry.</text>
</comment>
<dbReference type="GO" id="GO:0045254">
    <property type="term" value="C:pyruvate dehydrogenase complex"/>
    <property type="evidence" value="ECO:0007669"/>
    <property type="project" value="UniProtKB-UniRule"/>
</dbReference>
<organism evidence="12 13">
    <name type="scientific">Paracoccus limosus</name>
    <dbReference type="NCBI Taxonomy" id="913252"/>
    <lineage>
        <taxon>Bacteria</taxon>
        <taxon>Pseudomonadati</taxon>
        <taxon>Pseudomonadota</taxon>
        <taxon>Alphaproteobacteria</taxon>
        <taxon>Rhodobacterales</taxon>
        <taxon>Paracoccaceae</taxon>
        <taxon>Paracoccus</taxon>
    </lineage>
</organism>
<dbReference type="SUPFAM" id="SSF52777">
    <property type="entry name" value="CoA-dependent acyltransferases"/>
    <property type="match status" value="1"/>
</dbReference>
<dbReference type="PANTHER" id="PTHR23151">
    <property type="entry name" value="DIHYDROLIPOAMIDE ACETYL/SUCCINYL-TRANSFERASE-RELATED"/>
    <property type="match status" value="1"/>
</dbReference>
<evidence type="ECO:0000256" key="2">
    <source>
        <dbReference type="ARBA" id="ARBA00011484"/>
    </source>
</evidence>
<evidence type="ECO:0000259" key="10">
    <source>
        <dbReference type="PROSITE" id="PS50968"/>
    </source>
</evidence>
<evidence type="ECO:0000256" key="9">
    <source>
        <dbReference type="SAM" id="MobiDB-lite"/>
    </source>
</evidence>
<comment type="similarity">
    <text evidence="1 8">Belongs to the 2-oxoacid dehydrogenase family.</text>
</comment>